<accession>A0A428UVA1</accession>
<feature type="compositionally biased region" description="Polar residues" evidence="1">
    <location>
        <begin position="20"/>
        <end position="29"/>
    </location>
</feature>
<feature type="compositionally biased region" description="Polar residues" evidence="1">
    <location>
        <begin position="38"/>
        <end position="47"/>
    </location>
</feature>
<dbReference type="Pfam" id="PF14420">
    <property type="entry name" value="Clr5"/>
    <property type="match status" value="1"/>
</dbReference>
<feature type="region of interest" description="Disordered" evidence="1">
    <location>
        <begin position="1"/>
        <end position="55"/>
    </location>
</feature>
<organism evidence="3 4">
    <name type="scientific">Fusarium ambrosium</name>
    <dbReference type="NCBI Taxonomy" id="131363"/>
    <lineage>
        <taxon>Eukaryota</taxon>
        <taxon>Fungi</taxon>
        <taxon>Dikarya</taxon>
        <taxon>Ascomycota</taxon>
        <taxon>Pezizomycotina</taxon>
        <taxon>Sordariomycetes</taxon>
        <taxon>Hypocreomycetidae</taxon>
        <taxon>Hypocreales</taxon>
        <taxon>Nectriaceae</taxon>
        <taxon>Fusarium</taxon>
        <taxon>Fusarium solani species complex</taxon>
    </lineage>
</organism>
<evidence type="ECO:0000256" key="1">
    <source>
        <dbReference type="SAM" id="MobiDB-lite"/>
    </source>
</evidence>
<name>A0A428UVA1_9HYPO</name>
<feature type="domain" description="Clr5" evidence="2">
    <location>
        <begin position="127"/>
        <end position="179"/>
    </location>
</feature>
<dbReference type="Proteomes" id="UP000288429">
    <property type="component" value="Unassembled WGS sequence"/>
</dbReference>
<evidence type="ECO:0000313" key="3">
    <source>
        <dbReference type="EMBL" id="RSM18177.1"/>
    </source>
</evidence>
<comment type="caution">
    <text evidence="3">The sequence shown here is derived from an EMBL/GenBank/DDBJ whole genome shotgun (WGS) entry which is preliminary data.</text>
</comment>
<keyword evidence="4" id="KW-1185">Reference proteome</keyword>
<dbReference type="AlphaFoldDB" id="A0A428UVA1"/>
<dbReference type="PANTHER" id="PTHR38788:SF3">
    <property type="entry name" value="CLR5 DOMAIN-CONTAINING PROTEIN"/>
    <property type="match status" value="1"/>
</dbReference>
<dbReference type="InterPro" id="IPR025676">
    <property type="entry name" value="Clr5_dom"/>
</dbReference>
<dbReference type="PANTHER" id="PTHR38788">
    <property type="entry name" value="CLR5 DOMAIN-CONTAINING PROTEIN"/>
    <property type="match status" value="1"/>
</dbReference>
<protein>
    <recommendedName>
        <fullName evidence="2">Clr5 domain-containing protein</fullName>
    </recommendedName>
</protein>
<proteinExistence type="predicted"/>
<dbReference type="EMBL" id="NIZV01000024">
    <property type="protein sequence ID" value="RSM18177.1"/>
    <property type="molecule type" value="Genomic_DNA"/>
</dbReference>
<evidence type="ECO:0000313" key="4">
    <source>
        <dbReference type="Proteomes" id="UP000288429"/>
    </source>
</evidence>
<dbReference type="Gene3D" id="1.25.40.10">
    <property type="entry name" value="Tetratricopeptide repeat domain"/>
    <property type="match status" value="1"/>
</dbReference>
<evidence type="ECO:0000259" key="2">
    <source>
        <dbReference type="Pfam" id="PF14420"/>
    </source>
</evidence>
<gene>
    <name evidence="3" type="ORF">CDV31_002902</name>
</gene>
<reference evidence="3 4" key="1">
    <citation type="submission" date="2017-06" db="EMBL/GenBank/DDBJ databases">
        <title>Cmopartive genomic analysis of Ambrosia Fusariam Clade fungi.</title>
        <authorList>
            <person name="Stajich J.E."/>
            <person name="Carrillo J."/>
            <person name="Kijimoto T."/>
            <person name="Eskalen A."/>
            <person name="O'Donnell K."/>
            <person name="Kasson M."/>
        </authorList>
    </citation>
    <scope>NUCLEOTIDE SEQUENCE [LARGE SCALE GENOMIC DNA]</scope>
    <source>
        <strain evidence="3 4">NRRL 20438</strain>
    </source>
</reference>
<dbReference type="InterPro" id="IPR011990">
    <property type="entry name" value="TPR-like_helical_dom_sf"/>
</dbReference>
<sequence>MSQTNHPTHSREFFWVGPSAPNQRTSSADTWLRPGLPQESSFTTPDTHGSRQGDANINDNAFVRHGHVRRAHEPLSISGGPNAVPGFYNPGSTSQSGHGDSVTTTTNQEIVGSASAQRRKPKTRTSDAQWQQNKPHIEKLYMKDKLPLPEVMKRMKRDHDFDASEKMYKTKFKSWRWSKNLPQDIAAWMTKKQQQRNPTKTVFSFRGQEWNGEQVEEKYRNQLFAVNPAGSNSTPNEIQYWTPQPPATSPCQPRIVASQSHDTTNQTRESPKFYLDTQPVNFDLNGAGPSDLRNLLREASRAASEGRTDEANADFRDAVSGFASMLSPTHPETLRAGYLYASFYANYNDMNRADAVLNWMSGKHVERWGSRHENTYLHYARMVELLRSWGRLERAELLVYKLLDGMNEDGDETFLNFSGARSGSEHRRSIADINPERLFTETDDPESVSDQLSKIDLAIMADITGLDHVLEVMIRHCKDKSDDPRMSLQACRAKCALAKVHTAAGQVEKTHQALNSAKKSLAPLLAVGEEPMSRATMKMARQLSLLFFKAKDESSCKAVLDEVIAALEARRHIPACEREREDVSLLDFVTEIAFQFHENASSDMCRYWAERGLGLAIKLHGRKSCEARRFLKILEKSDFGMRTSTTVDDLMSFSGGFFNIRLVSNPGS</sequence>